<keyword evidence="1" id="KW-0175">Coiled coil</keyword>
<feature type="region of interest" description="Disordered" evidence="2">
    <location>
        <begin position="243"/>
        <end position="287"/>
    </location>
</feature>
<feature type="compositionally biased region" description="Polar residues" evidence="2">
    <location>
        <begin position="250"/>
        <end position="287"/>
    </location>
</feature>
<reference evidence="3" key="1">
    <citation type="journal article" date="2019" name="Sci. Rep.">
        <title>Draft genome of Tanacetum cinerariifolium, the natural source of mosquito coil.</title>
        <authorList>
            <person name="Yamashiro T."/>
            <person name="Shiraishi A."/>
            <person name="Satake H."/>
            <person name="Nakayama K."/>
        </authorList>
    </citation>
    <scope>NUCLEOTIDE SEQUENCE</scope>
</reference>
<dbReference type="EMBL" id="BKCJ010000205">
    <property type="protein sequence ID" value="GEU30963.1"/>
    <property type="molecule type" value="Genomic_DNA"/>
</dbReference>
<dbReference type="PANTHER" id="PTHR11439:SF463">
    <property type="entry name" value="REVERSE TRANSCRIPTASE TY1_COPIA-TYPE DOMAIN-CONTAINING PROTEIN"/>
    <property type="match status" value="1"/>
</dbReference>
<gene>
    <name evidence="3" type="ORF">Tci_002941</name>
</gene>
<evidence type="ECO:0000256" key="2">
    <source>
        <dbReference type="SAM" id="MobiDB-lite"/>
    </source>
</evidence>
<accession>A0A6L2J1S6</accession>
<feature type="coiled-coil region" evidence="1">
    <location>
        <begin position="165"/>
        <end position="216"/>
    </location>
</feature>
<proteinExistence type="predicted"/>
<sequence length="588" mass="66420">MAAVEVPQTLEYKDFQDNPDDEEDIRSSHEYLNDIEEEYQAGDLLAKSKGFFKKGTQSSIISITLSIKISQFTSAQTRTTKDFKAKYNKVKAKLALLSLSASASKASTVKNKGLIVEAYEWDEEEVSSDHNEKVEVKVLMDLAEDNDAVSNEGARNEQKNNLLSHRDLVHELNAYKEQLLVLKQEKLDFLIMQHINTKILKENKNLRNELKELTTITETWLNSFKKVNQCISEQIPSQKKRVLGVDQLTEDPSSSRILPVESQRNTTNPSVAVTDTSSTKYDSSNESSVCSTHFPPLKKLNGTEPTSEPKTIKSILSVTSGSPSGPKVVFEDDSTCTTEGYGSIKCNGIVFTKFDEKRGTIFNSNKEVVMIAPRVRDVYVLDMTSSAQDSCFFAKVSENLNWRYFSPRYNFNPNPPLPIPSVVTLAPQDRWSQEKHTELVNIIRNPEARMLTRAMAKKLSVASAHEYLFVDFLSKEKPKKIKQSERCISINQEKYVKDLLKKYDINGSSVKTPMVSPDNLGPDLSGKAVNETKYRGMIGSLMYLTASRPDIRFLTFHYARYQANPKESHLIVVKIIFRKSTPGAYQLL</sequence>
<name>A0A6L2J1S6_TANCI</name>
<evidence type="ECO:0000313" key="3">
    <source>
        <dbReference type="EMBL" id="GEU30963.1"/>
    </source>
</evidence>
<organism evidence="3">
    <name type="scientific">Tanacetum cinerariifolium</name>
    <name type="common">Dalmatian daisy</name>
    <name type="synonym">Chrysanthemum cinerariifolium</name>
    <dbReference type="NCBI Taxonomy" id="118510"/>
    <lineage>
        <taxon>Eukaryota</taxon>
        <taxon>Viridiplantae</taxon>
        <taxon>Streptophyta</taxon>
        <taxon>Embryophyta</taxon>
        <taxon>Tracheophyta</taxon>
        <taxon>Spermatophyta</taxon>
        <taxon>Magnoliopsida</taxon>
        <taxon>eudicotyledons</taxon>
        <taxon>Gunneridae</taxon>
        <taxon>Pentapetalae</taxon>
        <taxon>asterids</taxon>
        <taxon>campanulids</taxon>
        <taxon>Asterales</taxon>
        <taxon>Asteraceae</taxon>
        <taxon>Asteroideae</taxon>
        <taxon>Anthemideae</taxon>
        <taxon>Anthemidinae</taxon>
        <taxon>Tanacetum</taxon>
    </lineage>
</organism>
<protein>
    <submittedName>
        <fullName evidence="3">Uncharacterized mitochondrial protein AtMg00810-like</fullName>
    </submittedName>
</protein>
<comment type="caution">
    <text evidence="3">The sequence shown here is derived from an EMBL/GenBank/DDBJ whole genome shotgun (WGS) entry which is preliminary data.</text>
</comment>
<evidence type="ECO:0000256" key="1">
    <source>
        <dbReference type="SAM" id="Coils"/>
    </source>
</evidence>
<dbReference type="PANTHER" id="PTHR11439">
    <property type="entry name" value="GAG-POL-RELATED RETROTRANSPOSON"/>
    <property type="match status" value="1"/>
</dbReference>
<dbReference type="AlphaFoldDB" id="A0A6L2J1S6"/>